<proteinExistence type="predicted"/>
<keyword evidence="2" id="KW-1185">Reference proteome</keyword>
<comment type="caution">
    <text evidence="1">The sequence shown here is derived from an EMBL/GenBank/DDBJ whole genome shotgun (WGS) entry which is preliminary data.</text>
</comment>
<accession>A0A8T2YXY1</accession>
<sequence>MLLELQAKIQKPGRDDRPSTSDERTELKTLLSQITGRLTSTWKQSGGLYPPLMVQSADATSIEGIVVLQKKLKRSETIYKGFQRKPHSVSNRVAGSEYPLESQDLDDACFSFSGPNSNAFQLLQMMSDHYQSLCGVMGNVYDLTIPVKGNVYEKLGGSGFRTRPPVIHLPVHLAYRNWSSFPICNSVIHQSANFFASGTMTDHRTRDRTQLLDFSLKKL</sequence>
<dbReference type="Proteomes" id="UP000807159">
    <property type="component" value="Chromosome 4"/>
</dbReference>
<dbReference type="AlphaFoldDB" id="A0A8T2YXY1"/>
<reference evidence="1" key="1">
    <citation type="journal article" date="2021" name="J. Hered.">
        <title>Genome Assembly of Salicaceae Populus deltoides (Eastern Cottonwood) I-69 Based on Nanopore Sequencing and Hi-C Technologies.</title>
        <authorList>
            <person name="Bai S."/>
            <person name="Wu H."/>
            <person name="Zhang J."/>
            <person name="Pan Z."/>
            <person name="Zhao W."/>
            <person name="Li Z."/>
            <person name="Tong C."/>
        </authorList>
    </citation>
    <scope>NUCLEOTIDE SEQUENCE</scope>
    <source>
        <tissue evidence="1">Leaf</tissue>
    </source>
</reference>
<dbReference type="EMBL" id="JACEGQ020000004">
    <property type="protein sequence ID" value="KAH8510005.1"/>
    <property type="molecule type" value="Genomic_DNA"/>
</dbReference>
<name>A0A8T2YXY1_POPDE</name>
<protein>
    <submittedName>
        <fullName evidence="1">Uncharacterized protein</fullName>
    </submittedName>
</protein>
<evidence type="ECO:0000313" key="1">
    <source>
        <dbReference type="EMBL" id="KAH8510005.1"/>
    </source>
</evidence>
<evidence type="ECO:0000313" key="2">
    <source>
        <dbReference type="Proteomes" id="UP000807159"/>
    </source>
</evidence>
<organism evidence="1 2">
    <name type="scientific">Populus deltoides</name>
    <name type="common">Eastern poplar</name>
    <name type="synonym">Eastern cottonwood</name>
    <dbReference type="NCBI Taxonomy" id="3696"/>
    <lineage>
        <taxon>Eukaryota</taxon>
        <taxon>Viridiplantae</taxon>
        <taxon>Streptophyta</taxon>
        <taxon>Embryophyta</taxon>
        <taxon>Tracheophyta</taxon>
        <taxon>Spermatophyta</taxon>
        <taxon>Magnoliopsida</taxon>
        <taxon>eudicotyledons</taxon>
        <taxon>Gunneridae</taxon>
        <taxon>Pentapetalae</taxon>
        <taxon>rosids</taxon>
        <taxon>fabids</taxon>
        <taxon>Malpighiales</taxon>
        <taxon>Salicaceae</taxon>
        <taxon>Saliceae</taxon>
        <taxon>Populus</taxon>
    </lineage>
</organism>
<gene>
    <name evidence="1" type="ORF">H0E87_007787</name>
</gene>